<accession>A0A1Z4BPL9</accession>
<feature type="transmembrane region" description="Helical" evidence="1">
    <location>
        <begin position="270"/>
        <end position="288"/>
    </location>
</feature>
<dbReference type="InterPro" id="IPR052722">
    <property type="entry name" value="PgpH_phosphodiesterase"/>
</dbReference>
<feature type="transmembrane region" description="Helical" evidence="1">
    <location>
        <begin position="392"/>
        <end position="412"/>
    </location>
</feature>
<dbReference type="NCBIfam" id="TIGR00277">
    <property type="entry name" value="HDIG"/>
    <property type="match status" value="1"/>
</dbReference>
<dbReference type="Pfam" id="PF07698">
    <property type="entry name" value="7TM-7TMR_HD"/>
    <property type="match status" value="1"/>
</dbReference>
<feature type="domain" description="HD" evidence="2">
    <location>
        <begin position="478"/>
        <end position="621"/>
    </location>
</feature>
<dbReference type="SUPFAM" id="SSF109604">
    <property type="entry name" value="HD-domain/PDEase-like"/>
    <property type="match status" value="1"/>
</dbReference>
<dbReference type="InterPro" id="IPR011621">
    <property type="entry name" value="Metal-dep_PHydrolase_7TM_intra"/>
</dbReference>
<proteinExistence type="predicted"/>
<dbReference type="InterPro" id="IPR003607">
    <property type="entry name" value="HD/PDEase_dom"/>
</dbReference>
<dbReference type="Pfam" id="PF01966">
    <property type="entry name" value="HD"/>
    <property type="match status" value="1"/>
</dbReference>
<dbReference type="GO" id="GO:0016787">
    <property type="term" value="F:hydrolase activity"/>
    <property type="evidence" value="ECO:0007669"/>
    <property type="project" value="UniProtKB-KW"/>
</dbReference>
<dbReference type="InterPro" id="IPR006675">
    <property type="entry name" value="HDIG_dom"/>
</dbReference>
<dbReference type="Pfam" id="PF07697">
    <property type="entry name" value="7TMR-HDED"/>
    <property type="match status" value="1"/>
</dbReference>
<dbReference type="PANTHER" id="PTHR36442">
    <property type="entry name" value="CYCLIC-DI-AMP PHOSPHODIESTERASE PGPH"/>
    <property type="match status" value="1"/>
</dbReference>
<dbReference type="AlphaFoldDB" id="A0A1Z4BPL9"/>
<dbReference type="EMBL" id="CP022022">
    <property type="protein sequence ID" value="ASF43183.1"/>
    <property type="molecule type" value="Genomic_DNA"/>
</dbReference>
<dbReference type="CDD" id="cd00077">
    <property type="entry name" value="HDc"/>
    <property type="match status" value="1"/>
</dbReference>
<protein>
    <submittedName>
        <fullName evidence="3">Phosphohydrolase</fullName>
    </submittedName>
</protein>
<keyword evidence="4" id="KW-1185">Reference proteome</keyword>
<feature type="transmembrane region" description="Helical" evidence="1">
    <location>
        <begin position="324"/>
        <end position="341"/>
    </location>
</feature>
<name>A0A1Z4BPL9_9FLAO</name>
<organism evidence="3 4">
    <name type="scientific">Capnocytophaga endodontalis</name>
    <dbReference type="NCBI Taxonomy" id="2708117"/>
    <lineage>
        <taxon>Bacteria</taxon>
        <taxon>Pseudomonadati</taxon>
        <taxon>Bacteroidota</taxon>
        <taxon>Flavobacteriia</taxon>
        <taxon>Flavobacteriales</taxon>
        <taxon>Flavobacteriaceae</taxon>
        <taxon>Capnocytophaga</taxon>
    </lineage>
</organism>
<gene>
    <name evidence="3" type="ORF">CBG49_08895</name>
</gene>
<keyword evidence="1" id="KW-0812">Transmembrane</keyword>
<feature type="transmembrane region" description="Helical" evidence="1">
    <location>
        <begin position="300"/>
        <end position="318"/>
    </location>
</feature>
<evidence type="ECO:0000256" key="1">
    <source>
        <dbReference type="SAM" id="Phobius"/>
    </source>
</evidence>
<evidence type="ECO:0000313" key="3">
    <source>
        <dbReference type="EMBL" id="ASF43183.1"/>
    </source>
</evidence>
<keyword evidence="1" id="KW-1133">Transmembrane helix</keyword>
<keyword evidence="3" id="KW-0378">Hydrolase</keyword>
<dbReference type="InterPro" id="IPR006674">
    <property type="entry name" value="HD_domain"/>
</dbReference>
<evidence type="ECO:0000313" key="4">
    <source>
        <dbReference type="Proteomes" id="UP000197007"/>
    </source>
</evidence>
<feature type="transmembrane region" description="Helical" evidence="1">
    <location>
        <begin position="348"/>
        <end position="380"/>
    </location>
</feature>
<dbReference type="Proteomes" id="UP000197007">
    <property type="component" value="Chromosome"/>
</dbReference>
<dbReference type="InterPro" id="IPR011624">
    <property type="entry name" value="Metal-dep_PHydrolase_7TM_extra"/>
</dbReference>
<keyword evidence="1" id="KW-0472">Membrane</keyword>
<dbReference type="KEGG" id="capn:CBG49_08895"/>
<dbReference type="SMART" id="SM00471">
    <property type="entry name" value="HDc"/>
    <property type="match status" value="1"/>
</dbReference>
<reference evidence="4" key="1">
    <citation type="submission" date="2017-06" db="EMBL/GenBank/DDBJ databases">
        <title>Complete genome sequence of Capnocytophaga sp. KCOM 1579 (=ChDC OS43) isolated from a human refractory periapical abscess lesion.</title>
        <authorList>
            <person name="Kook J.-K."/>
            <person name="Park S.-N."/>
            <person name="Lim Y.K."/>
            <person name="Roh H."/>
        </authorList>
    </citation>
    <scope>NUCLEOTIDE SEQUENCE [LARGE SCALE GENOMIC DNA]</scope>
    <source>
        <strain evidence="4">ChDC OS43</strain>
    </source>
</reference>
<dbReference type="PROSITE" id="PS51831">
    <property type="entry name" value="HD"/>
    <property type="match status" value="1"/>
</dbReference>
<dbReference type="PANTHER" id="PTHR36442:SF1">
    <property type="entry name" value="CYCLIC-DI-AMP PHOSPHODIESTERASE PGPH"/>
    <property type="match status" value="1"/>
</dbReference>
<evidence type="ECO:0000259" key="2">
    <source>
        <dbReference type="PROSITE" id="PS51831"/>
    </source>
</evidence>
<sequence>MMMTLKNIKVFIKKSLVFKILAFAIALVLILQVFPEKAKFKYEFRKGELWQHDNLYAPFDFPLKKTDQQINSEKQQITNQSTVYYKQDTTAFISAKQKFEQKKNSYFNQLSKDKKELLLHKAETFLTESYHNGIMLNPPVFKTSEIAIIKQNNQIVEVSASRVLYLQQLNNAIKNYFNTAPYNEYLKNYYDLFFDILTPNLVIDQNFTQKALNQNLKEIVYTRGWVNKGKLIIAKGELVEGEKLNTLLSLKEEYETQTWSQNNYNWSLSGYYTLVAIVLILMVLYLKIYEKKIYKSNVKLSVILLNMLTMILFVGLISRYFPDYIYIVPVGMMVLILKSFFDLRTVLFVYISTILITGFIVPNSFQFVFIQIVSAMAIILTPKGMHYRLSSFVSAGLITAAYLIIYIAFHTITEGTLKGLDISLLTLFILNGIGILFSQPFTYIYERTFGLVSDVSLLELSDTNTKLLRQLSEKAPGTFQHSMQVANLAEAAAAEIGANTLLVRVGALYHDIGKMENPIYFTENQKTSLNPHDQLTPEQSAKVIIKHVADGVELAHKNKLPKRIIDFIKTHHGRSLTYYFYRKALDLNPEGTKEEDFRYPGPIPFSKETAILMMADSVEAATKSLKNPTFEALNEFVDRIIKKQLDDNQFANSDISFKEIEAIKRIFKNKLTNIYHVRIEYPE</sequence>
<dbReference type="Gene3D" id="1.10.3210.10">
    <property type="entry name" value="Hypothetical protein af1432"/>
    <property type="match status" value="1"/>
</dbReference>
<feature type="transmembrane region" description="Helical" evidence="1">
    <location>
        <begin position="424"/>
        <end position="445"/>
    </location>
</feature>